<organism evidence="4 5">
    <name type="scientific">Clonostachys byssicola</name>
    <dbReference type="NCBI Taxonomy" id="160290"/>
    <lineage>
        <taxon>Eukaryota</taxon>
        <taxon>Fungi</taxon>
        <taxon>Dikarya</taxon>
        <taxon>Ascomycota</taxon>
        <taxon>Pezizomycotina</taxon>
        <taxon>Sordariomycetes</taxon>
        <taxon>Hypocreomycetidae</taxon>
        <taxon>Hypocreales</taxon>
        <taxon>Bionectriaceae</taxon>
        <taxon>Clonostachys</taxon>
    </lineage>
</organism>
<dbReference type="SUPFAM" id="SSF51735">
    <property type="entry name" value="NAD(P)-binding Rossmann-fold domains"/>
    <property type="match status" value="1"/>
</dbReference>
<dbReference type="Pfam" id="PF08240">
    <property type="entry name" value="ADH_N"/>
    <property type="match status" value="1"/>
</dbReference>
<dbReference type="OrthoDB" id="201656at2759"/>
<evidence type="ECO:0000259" key="3">
    <source>
        <dbReference type="Pfam" id="PF08240"/>
    </source>
</evidence>
<dbReference type="EMBL" id="CABFNO020001350">
    <property type="protein sequence ID" value="CAG9983000.1"/>
    <property type="molecule type" value="Genomic_DNA"/>
</dbReference>
<dbReference type="CDD" id="cd08249">
    <property type="entry name" value="enoyl_reductase_like"/>
    <property type="match status" value="1"/>
</dbReference>
<dbReference type="PANTHER" id="PTHR45348">
    <property type="entry name" value="HYPOTHETICAL OXIDOREDUCTASE (EUROFUNG)"/>
    <property type="match status" value="1"/>
</dbReference>
<proteinExistence type="inferred from homology"/>
<keyword evidence="2" id="KW-0560">Oxidoreductase</keyword>
<dbReference type="InterPro" id="IPR011032">
    <property type="entry name" value="GroES-like_sf"/>
</dbReference>
<name>A0A9N9Y0W2_9HYPO</name>
<gene>
    <name evidence="4" type="ORF">CBYS24578_00011272</name>
</gene>
<dbReference type="SUPFAM" id="SSF50129">
    <property type="entry name" value="GroES-like"/>
    <property type="match status" value="1"/>
</dbReference>
<sequence length="413" mass="44268">MVMATGAVSARETIPLPTTQLEQYAVQPFQQSPATSFSYIPKYQKAMILHGIRQPYELTDEHPVPVPSQPDELVVKLYALGLNPIDWKSVDYGYGIPNLPYVAGRDFAGVVVKAPQAAGDLREGDIVLCASTDYRDVRKAAYQEYALALRHTVCKLAHHTTPEQGACLGVAYVAATLALGSCLGVKLAAPKLSQSVDLFGLVRSIPASQVPEDIRAECLDSTLPEERPRPGDWIVIWGGSSTSALFLSQIAGWAGLKVILVVDAAKHGAKLAETGSTLVDCQDAERAVEVIRGITGGNLLYGIDTVGKDTAARLAECMGPNSERRGHLVALAAPPKQRLEGVVYHSVPIKLFHEVPVVGQSLMSWLEMALESRLLALPSVSLVPGGLQGINTGLDQMRQGKVSGRRLVVPLKA</sequence>
<protein>
    <recommendedName>
        <fullName evidence="3">Alcohol dehydrogenase-like N-terminal domain-containing protein</fullName>
    </recommendedName>
</protein>
<reference evidence="4 5" key="2">
    <citation type="submission" date="2021-10" db="EMBL/GenBank/DDBJ databases">
        <authorList>
            <person name="Piombo E."/>
        </authorList>
    </citation>
    <scope>NUCLEOTIDE SEQUENCE [LARGE SCALE GENOMIC DNA]</scope>
</reference>
<accession>A0A9N9Y0W2</accession>
<dbReference type="Gene3D" id="3.40.50.720">
    <property type="entry name" value="NAD(P)-binding Rossmann-like Domain"/>
    <property type="match status" value="1"/>
</dbReference>
<dbReference type="InterPro" id="IPR047122">
    <property type="entry name" value="Trans-enoyl_RdTase-like"/>
</dbReference>
<dbReference type="InterPro" id="IPR013154">
    <property type="entry name" value="ADH-like_N"/>
</dbReference>
<comment type="caution">
    <text evidence="4">The sequence shown here is derived from an EMBL/GenBank/DDBJ whole genome shotgun (WGS) entry which is preliminary data.</text>
</comment>
<comment type="similarity">
    <text evidence="1">Belongs to the zinc-containing alcohol dehydrogenase family.</text>
</comment>
<evidence type="ECO:0000313" key="5">
    <source>
        <dbReference type="Proteomes" id="UP000754883"/>
    </source>
</evidence>
<evidence type="ECO:0000256" key="2">
    <source>
        <dbReference type="ARBA" id="ARBA00023002"/>
    </source>
</evidence>
<dbReference type="GO" id="GO:0016651">
    <property type="term" value="F:oxidoreductase activity, acting on NAD(P)H"/>
    <property type="evidence" value="ECO:0007669"/>
    <property type="project" value="InterPro"/>
</dbReference>
<reference evidence="5" key="1">
    <citation type="submission" date="2019-06" db="EMBL/GenBank/DDBJ databases">
        <authorList>
            <person name="Broberg M."/>
        </authorList>
    </citation>
    <scope>NUCLEOTIDE SEQUENCE [LARGE SCALE GENOMIC DNA]</scope>
</reference>
<dbReference type="PANTHER" id="PTHR45348:SF2">
    <property type="entry name" value="ZINC-TYPE ALCOHOL DEHYDROGENASE-LIKE PROTEIN C2E1P3.01"/>
    <property type="match status" value="1"/>
</dbReference>
<dbReference type="AlphaFoldDB" id="A0A9N9Y0W2"/>
<keyword evidence="5" id="KW-1185">Reference proteome</keyword>
<evidence type="ECO:0000313" key="4">
    <source>
        <dbReference type="EMBL" id="CAG9983000.1"/>
    </source>
</evidence>
<feature type="domain" description="Alcohol dehydrogenase-like N-terminal" evidence="3">
    <location>
        <begin position="69"/>
        <end position="155"/>
    </location>
</feature>
<dbReference type="Gene3D" id="3.90.180.10">
    <property type="entry name" value="Medium-chain alcohol dehydrogenases, catalytic domain"/>
    <property type="match status" value="1"/>
</dbReference>
<dbReference type="InterPro" id="IPR036291">
    <property type="entry name" value="NAD(P)-bd_dom_sf"/>
</dbReference>
<evidence type="ECO:0000256" key="1">
    <source>
        <dbReference type="ARBA" id="ARBA00008072"/>
    </source>
</evidence>
<dbReference type="Proteomes" id="UP000754883">
    <property type="component" value="Unassembled WGS sequence"/>
</dbReference>